<comment type="function">
    <text evidence="5 6">Cell division protein that is involved in the assembly of the Z ring. May serve as a membrane anchor for the Z ring.</text>
</comment>
<dbReference type="AlphaFoldDB" id="A0A4R3J8B5"/>
<protein>
    <recommendedName>
        <fullName evidence="5 6">Cell division protein FtsA</fullName>
    </recommendedName>
</protein>
<sequence>MVPEHVEKNRAFAKEEAMTKGALQTKTRTGLVAALDIGSTKMCCLIARVHGGEGVEVVGIGHQVSKGVRAGAIVNLEAAEASIRATVEAAEQMAGDNIRHVNVNLSGGDYRSRLIAYEVALSGHEIGDGDIRRILEASARECDMPPEHDVIHTVPVGYSIDGHKGVRDPRGMFGDRLGVNLHLVSASTGAVRNLKAGVERCHLGIENMLVGPYASALSVVSADERDLGVCVIDMGGGTTTIAVFFDGELVHVESIPVGGASVTNDIARGLATPIVHAERMKTLYGSAIASPSDDHEIIKAPLIGEEENVEINQVPRSMLVGIIRPRIEETFELVRDRLGAAGFDKLAGRTVVLTGGGCQLPGVQEMAGEILQKQIRIGRPRTLPGLAEMVSGPAFATAVGLLSYAASSSQDVAGRAYRPCEESDGRWSRLGRWIKENF</sequence>
<dbReference type="Proteomes" id="UP000295304">
    <property type="component" value="Unassembled WGS sequence"/>
</dbReference>
<dbReference type="InterPro" id="IPR050696">
    <property type="entry name" value="FtsA/MreB"/>
</dbReference>
<dbReference type="InterPro" id="IPR020823">
    <property type="entry name" value="Cell_div_FtsA"/>
</dbReference>
<evidence type="ECO:0000256" key="6">
    <source>
        <dbReference type="PIRNR" id="PIRNR003101"/>
    </source>
</evidence>
<evidence type="ECO:0000313" key="8">
    <source>
        <dbReference type="EMBL" id="TCS62199.1"/>
    </source>
</evidence>
<keyword evidence="1 5" id="KW-1003">Cell membrane</keyword>
<evidence type="ECO:0000256" key="5">
    <source>
        <dbReference type="HAMAP-Rule" id="MF_02033"/>
    </source>
</evidence>
<dbReference type="GO" id="GO:0043093">
    <property type="term" value="P:FtsZ-dependent cytokinesis"/>
    <property type="evidence" value="ECO:0007669"/>
    <property type="project" value="UniProtKB-UniRule"/>
</dbReference>
<keyword evidence="3 5" id="KW-0472">Membrane</keyword>
<dbReference type="CDD" id="cd24048">
    <property type="entry name" value="ASKHA_NBD_FtsA"/>
    <property type="match status" value="1"/>
</dbReference>
<dbReference type="Pfam" id="PF02491">
    <property type="entry name" value="SHS2_FTSA"/>
    <property type="match status" value="1"/>
</dbReference>
<evidence type="ECO:0000256" key="3">
    <source>
        <dbReference type="ARBA" id="ARBA00023136"/>
    </source>
</evidence>
<gene>
    <name evidence="5" type="primary">ftsA</name>
    <name evidence="8" type="ORF">EDD55_106157</name>
</gene>
<dbReference type="SMART" id="SM00842">
    <property type="entry name" value="FtsA"/>
    <property type="match status" value="1"/>
</dbReference>
<reference evidence="8 9" key="1">
    <citation type="submission" date="2019-03" db="EMBL/GenBank/DDBJ databases">
        <title>Genomic Encyclopedia of Type Strains, Phase IV (KMG-IV): sequencing the most valuable type-strain genomes for metagenomic binning, comparative biology and taxonomic classification.</title>
        <authorList>
            <person name="Goeker M."/>
        </authorList>
    </citation>
    <scope>NUCLEOTIDE SEQUENCE [LARGE SCALE GENOMIC DNA]</scope>
    <source>
        <strain evidence="8 9">DSM 101688</strain>
    </source>
</reference>
<proteinExistence type="inferred from homology"/>
<dbReference type="NCBIfam" id="TIGR01174">
    <property type="entry name" value="ftsA"/>
    <property type="match status" value="1"/>
</dbReference>
<evidence type="ECO:0000256" key="1">
    <source>
        <dbReference type="ARBA" id="ARBA00022475"/>
    </source>
</evidence>
<comment type="subcellular location">
    <subcellularLocation>
        <location evidence="5">Cell membrane</location>
        <topology evidence="5">Peripheral membrane protein</topology>
        <orientation evidence="5">Cytoplasmic side</orientation>
    </subcellularLocation>
    <text evidence="5">Localizes to the Z ring in an FtsZ-dependent manner. Targeted to the membrane through a conserved C-terminal amphipathic helix.</text>
</comment>
<keyword evidence="2 5" id="KW-0132">Cell division</keyword>
<comment type="similarity">
    <text evidence="5 6">Belongs to the FtsA/MreB family.</text>
</comment>
<accession>A0A4R3J8B5</accession>
<comment type="subunit">
    <text evidence="5">Self-interacts. Interacts with FtsZ.</text>
</comment>
<dbReference type="GO" id="GO:0032153">
    <property type="term" value="C:cell division site"/>
    <property type="evidence" value="ECO:0007669"/>
    <property type="project" value="UniProtKB-UniRule"/>
</dbReference>
<dbReference type="HAMAP" id="MF_02033">
    <property type="entry name" value="FtsA"/>
    <property type="match status" value="1"/>
</dbReference>
<dbReference type="PANTHER" id="PTHR32432">
    <property type="entry name" value="CELL DIVISION PROTEIN FTSA-RELATED"/>
    <property type="match status" value="1"/>
</dbReference>
<dbReference type="GO" id="GO:0009898">
    <property type="term" value="C:cytoplasmic side of plasma membrane"/>
    <property type="evidence" value="ECO:0007669"/>
    <property type="project" value="UniProtKB-UniRule"/>
</dbReference>
<dbReference type="InterPro" id="IPR043129">
    <property type="entry name" value="ATPase_NBD"/>
</dbReference>
<dbReference type="InterPro" id="IPR003494">
    <property type="entry name" value="SHS2_FtsA"/>
</dbReference>
<dbReference type="PIRSF" id="PIRSF003101">
    <property type="entry name" value="FtsA"/>
    <property type="match status" value="1"/>
</dbReference>
<comment type="caution">
    <text evidence="8">The sequence shown here is derived from an EMBL/GenBank/DDBJ whole genome shotgun (WGS) entry which is preliminary data.</text>
</comment>
<organism evidence="8 9">
    <name type="scientific">Varunaivibrio sulfuroxidans</name>
    <dbReference type="NCBI Taxonomy" id="1773489"/>
    <lineage>
        <taxon>Bacteria</taxon>
        <taxon>Pseudomonadati</taxon>
        <taxon>Pseudomonadota</taxon>
        <taxon>Alphaproteobacteria</taxon>
        <taxon>Rhodospirillales</taxon>
        <taxon>Magnetovibrionaceae</taxon>
        <taxon>Varunaivibrio</taxon>
    </lineage>
</organism>
<feature type="domain" description="SHS2" evidence="7">
    <location>
        <begin position="32"/>
        <end position="219"/>
    </location>
</feature>
<keyword evidence="4 5" id="KW-0131">Cell cycle</keyword>
<name>A0A4R3J8B5_9PROT</name>
<dbReference type="Pfam" id="PF14450">
    <property type="entry name" value="FtsA"/>
    <property type="match status" value="1"/>
</dbReference>
<evidence type="ECO:0000256" key="4">
    <source>
        <dbReference type="ARBA" id="ARBA00023306"/>
    </source>
</evidence>
<keyword evidence="9" id="KW-1185">Reference proteome</keyword>
<dbReference type="EMBL" id="SLZW01000006">
    <property type="protein sequence ID" value="TCS62199.1"/>
    <property type="molecule type" value="Genomic_DNA"/>
</dbReference>
<dbReference type="Gene3D" id="3.30.420.40">
    <property type="match status" value="2"/>
</dbReference>
<evidence type="ECO:0000313" key="9">
    <source>
        <dbReference type="Proteomes" id="UP000295304"/>
    </source>
</evidence>
<dbReference type="PANTHER" id="PTHR32432:SF4">
    <property type="entry name" value="CELL DIVISION PROTEIN FTSA"/>
    <property type="match status" value="1"/>
</dbReference>
<evidence type="ECO:0000256" key="2">
    <source>
        <dbReference type="ARBA" id="ARBA00022618"/>
    </source>
</evidence>
<evidence type="ECO:0000259" key="7">
    <source>
        <dbReference type="SMART" id="SM00842"/>
    </source>
</evidence>
<dbReference type="SUPFAM" id="SSF53067">
    <property type="entry name" value="Actin-like ATPase domain"/>
    <property type="match status" value="2"/>
</dbReference>